<dbReference type="EMBL" id="ASHM01133613">
    <property type="protein sequence ID" value="PNX59792.1"/>
    <property type="molecule type" value="Genomic_DNA"/>
</dbReference>
<accession>A0A2K3K0J9</accession>
<feature type="non-terminal residue" evidence="1">
    <location>
        <position position="36"/>
    </location>
</feature>
<dbReference type="Proteomes" id="UP000236291">
    <property type="component" value="Unassembled WGS sequence"/>
</dbReference>
<evidence type="ECO:0000313" key="1">
    <source>
        <dbReference type="EMBL" id="PNX59792.1"/>
    </source>
</evidence>
<organism evidence="1 2">
    <name type="scientific">Trifolium pratense</name>
    <name type="common">Red clover</name>
    <dbReference type="NCBI Taxonomy" id="57577"/>
    <lineage>
        <taxon>Eukaryota</taxon>
        <taxon>Viridiplantae</taxon>
        <taxon>Streptophyta</taxon>
        <taxon>Embryophyta</taxon>
        <taxon>Tracheophyta</taxon>
        <taxon>Spermatophyta</taxon>
        <taxon>Magnoliopsida</taxon>
        <taxon>eudicotyledons</taxon>
        <taxon>Gunneridae</taxon>
        <taxon>Pentapetalae</taxon>
        <taxon>rosids</taxon>
        <taxon>fabids</taxon>
        <taxon>Fabales</taxon>
        <taxon>Fabaceae</taxon>
        <taxon>Papilionoideae</taxon>
        <taxon>50 kb inversion clade</taxon>
        <taxon>NPAAA clade</taxon>
        <taxon>Hologalegina</taxon>
        <taxon>IRL clade</taxon>
        <taxon>Trifolieae</taxon>
        <taxon>Trifolium</taxon>
    </lineage>
</organism>
<proteinExistence type="predicted"/>
<comment type="caution">
    <text evidence="1">The sequence shown here is derived from an EMBL/GenBank/DDBJ whole genome shotgun (WGS) entry which is preliminary data.</text>
</comment>
<reference evidence="1 2" key="1">
    <citation type="journal article" date="2014" name="Am. J. Bot.">
        <title>Genome assembly and annotation for red clover (Trifolium pratense; Fabaceae).</title>
        <authorList>
            <person name="Istvanek J."/>
            <person name="Jaros M."/>
            <person name="Krenek A."/>
            <person name="Repkova J."/>
        </authorList>
    </citation>
    <scope>NUCLEOTIDE SEQUENCE [LARGE SCALE GENOMIC DNA]</scope>
    <source>
        <strain evidence="2">cv. Tatra</strain>
        <tissue evidence="1">Young leaves</tissue>
    </source>
</reference>
<sequence>MPNRKWLMVFERDLATAKKEMTELLWWMELLWTLRL</sequence>
<name>A0A2K3K0J9_TRIPR</name>
<protein>
    <submittedName>
        <fullName evidence="1">Uncharacterized protein</fullName>
    </submittedName>
</protein>
<dbReference type="AlphaFoldDB" id="A0A2K3K0J9"/>
<evidence type="ECO:0000313" key="2">
    <source>
        <dbReference type="Proteomes" id="UP000236291"/>
    </source>
</evidence>
<reference evidence="1 2" key="2">
    <citation type="journal article" date="2017" name="Front. Plant Sci.">
        <title>Gene Classification and Mining of Molecular Markers Useful in Red Clover (Trifolium pratense) Breeding.</title>
        <authorList>
            <person name="Istvanek J."/>
            <person name="Dluhosova J."/>
            <person name="Dluhos P."/>
            <person name="Patkova L."/>
            <person name="Nedelnik J."/>
            <person name="Repkova J."/>
        </authorList>
    </citation>
    <scope>NUCLEOTIDE SEQUENCE [LARGE SCALE GENOMIC DNA]</scope>
    <source>
        <strain evidence="2">cv. Tatra</strain>
        <tissue evidence="1">Young leaves</tissue>
    </source>
</reference>
<gene>
    <name evidence="1" type="ORF">L195_g059863</name>
</gene>